<dbReference type="Gene3D" id="2.180.10.10">
    <property type="entry name" value="RHS repeat-associated core"/>
    <property type="match status" value="10"/>
</dbReference>
<dbReference type="Pfam" id="PF01476">
    <property type="entry name" value="LysM"/>
    <property type="match status" value="1"/>
</dbReference>
<dbReference type="Pfam" id="PF25023">
    <property type="entry name" value="TEN_YD-shell"/>
    <property type="match status" value="2"/>
</dbReference>
<dbReference type="InterPro" id="IPR056823">
    <property type="entry name" value="TEN-like_YD-shell"/>
</dbReference>
<dbReference type="NCBIfam" id="TIGR01643">
    <property type="entry name" value="YD_repeat_2x"/>
    <property type="match status" value="9"/>
</dbReference>
<organism evidence="5 6">
    <name type="scientific">Motilimonas cestriensis</name>
    <dbReference type="NCBI Taxonomy" id="2742685"/>
    <lineage>
        <taxon>Bacteria</taxon>
        <taxon>Pseudomonadati</taxon>
        <taxon>Pseudomonadota</taxon>
        <taxon>Gammaproteobacteria</taxon>
        <taxon>Alteromonadales</taxon>
        <taxon>Alteromonadales genera incertae sedis</taxon>
        <taxon>Motilimonas</taxon>
    </lineage>
</organism>
<dbReference type="Gene3D" id="3.10.350.10">
    <property type="entry name" value="LysM domain"/>
    <property type="match status" value="1"/>
</dbReference>
<dbReference type="InterPro" id="IPR006530">
    <property type="entry name" value="YD"/>
</dbReference>
<dbReference type="EMBL" id="JAIMJA010000031">
    <property type="protein sequence ID" value="MCE2597050.1"/>
    <property type="molecule type" value="Genomic_DNA"/>
</dbReference>
<dbReference type="Proteomes" id="UP001201273">
    <property type="component" value="Unassembled WGS sequence"/>
</dbReference>
<dbReference type="Pfam" id="PF15711">
    <property type="entry name" value="ILEI"/>
    <property type="match status" value="1"/>
</dbReference>
<feature type="domain" description="LysM" evidence="4">
    <location>
        <begin position="4166"/>
        <end position="4213"/>
    </location>
</feature>
<comment type="caution">
    <text evidence="5">The sequence shown here is derived from an EMBL/GenBank/DDBJ whole genome shotgun (WGS) entry which is preliminary data.</text>
</comment>
<dbReference type="InterPro" id="IPR031325">
    <property type="entry name" value="RHS_repeat"/>
</dbReference>
<keyword evidence="2" id="KW-0175">Coiled coil</keyword>
<protein>
    <submittedName>
        <fullName evidence="5">LysM peptidoglycan-binding domain-containing protein</fullName>
    </submittedName>
</protein>
<dbReference type="Gene3D" id="1.10.287.620">
    <property type="entry name" value="Helix Hairpins"/>
    <property type="match status" value="1"/>
</dbReference>
<dbReference type="PROSITE" id="PS51782">
    <property type="entry name" value="LYSM"/>
    <property type="match status" value="1"/>
</dbReference>
<gene>
    <name evidence="5" type="ORF">K6Y31_19945</name>
</gene>
<keyword evidence="3" id="KW-0472">Membrane</keyword>
<evidence type="ECO:0000256" key="3">
    <source>
        <dbReference type="SAM" id="Phobius"/>
    </source>
</evidence>
<evidence type="ECO:0000313" key="5">
    <source>
        <dbReference type="EMBL" id="MCE2597050.1"/>
    </source>
</evidence>
<feature type="transmembrane region" description="Helical" evidence="3">
    <location>
        <begin position="4256"/>
        <end position="4279"/>
    </location>
</feature>
<keyword evidence="6" id="KW-1185">Reference proteome</keyword>
<reference evidence="5 6" key="1">
    <citation type="journal article" date="2022" name="Environ. Microbiol. Rep.">
        <title>Eco-phylogenetic analyses reveal divergent evolution of vitamin B12 metabolism in the marine bacterial family 'Psychromonadaceae'.</title>
        <authorList>
            <person name="Jin X."/>
            <person name="Yang Y."/>
            <person name="Cao H."/>
            <person name="Gao B."/>
            <person name="Zhao Z."/>
        </authorList>
    </citation>
    <scope>NUCLEOTIDE SEQUENCE [LARGE SCALE GENOMIC DNA]</scope>
    <source>
        <strain evidence="5 6">MKS20</strain>
    </source>
</reference>
<dbReference type="InterPro" id="IPR018392">
    <property type="entry name" value="LysM"/>
</dbReference>
<evidence type="ECO:0000256" key="2">
    <source>
        <dbReference type="SAM" id="Coils"/>
    </source>
</evidence>
<evidence type="ECO:0000256" key="1">
    <source>
        <dbReference type="ARBA" id="ARBA00022737"/>
    </source>
</evidence>
<feature type="coiled-coil region" evidence="2">
    <location>
        <begin position="2159"/>
        <end position="2232"/>
    </location>
</feature>
<sequence>MAFIIGGNGLGSFDALGQSAIALSKGANVQVNANSGNVLLSNLDQTLVSKGTDVSLARSYNSQGSFGDDLWRFSFERKVEMLGGQLRRTTGDGHTSIFDKISNTTYQSSAGKGAHDTLEKTSSNWVYTEGSSQTKEYYSLANGLLLRSVDENGQVTTYTYDGSNRVSAIKSADGSQLSFIYNSKSQLIRIDTYELDNAGKSQFLAAKLHYEYDAKGRLAAVVNDLSPQDKSISDGHVFKTQYSYVSETSNLIHKISQSNGSVLTLGYTTVAGQSRLSRLDDNGSVTSFSYDGARANGHQLEVTDAAGEKWYYQYDPQGRLTSALTPKGASTRYTYDSQDNLLSVRDGQGRILSYTYDAKGNLTTTKLNGVTTEQVTYNSFNQAIVSTKFSAQSLPQNSYNVYDPAGLLRYSVNGESEVTAFAYNADGQLIRSRQYTSADASALTSKLSAGVNLSLAELNSWASKQNKQASILTEMTYQRGLLHTQTVHSHLNSVGEGIINQDSLHLRNTWDAFGNLLTTEKLTGDLSKPGFQVQSRTNYVYDGLNRLLSTTNALGLTTTTQYQDASRQVIMTAQNGTVTQITYDRKGNELSKEVSANANKHQFTVRSMGYDDKLYRASNRGVTIDGAHVGGNGRGVTVTLLNSDNSLLSTKTFDTYGSASATSAFVSYINSLSAQASGVQVVISTSDEWTSQLGVNGKQALVKLGGSETILNSAASRSSYVLVAQMQGGSWQRLYQDYGPRYADQGVGYERDGARVFQSIYNTAGQLTASIRPDGAHEYYFYDNENRLAATVNAVGVATTYARDVQGRVVSETVHARIIDTSGWLVNGQVPKKLTDVSALLNTATASQKALNRSISSEFDRDGRLVKVQDSEGQIKQYQYDNLGRQTSSLIFNKDARGTALQTLTEYDNAGRVVKTVDAKGYVTEINYDEAGRKVETRQYKASSQKLMQGNHGVNAAHWVVYDPIPAGATMTPEFDAEYGAEVMSVKGRGTDNGFRLNGESSTGFNASANKITWDMKFTGASVVYISLKTTNGHRYIQYNHTGNAPVINDSGYIFHSLDKANDGKWQTITRDLAADLAAVEPNNTLISVNAFLVRGSGSVGQIKLHDTDTARLSSPQGVGSYDSNRLFYDGQGRQQFALDSQGFLTEIRYLEGSRSKETYRYSQVVTSTTGGIADLISQAGTAQLVERQQLDIAGRVLLSEDARGTQTRFEYDADTGLLMQRSVNDKRSTYLEYNGFGEKIGAVTLSGNTHWSKVNVANQVATKGTQSEFDAMGRVVREYNSATGLTQFEYDEAGRLIATKRHNGDVSETQYSAFGEAIVATEAGSVILTRTFDNAGRISKTETAEGVETHYFYNDQGELGYTLTKAIREQAFTQVGNGNVIERFITRYEYDERGQQVSIATVKTLTPVSASNTTEQAYLQQQLDTGLAFNEQQRTSYDHLGRVIRQIDGEGLVTQTDYLLGGRVSEVRVAGVLTERIELDSKGRALTVTNGNQSSTRYQYDDVNGITTMTTATGIVTRTQKNEFGEKVSITDGEGHQRQFQYNEKGLLTRTTFIAKGGQSKVLSAQEYNDAGQLVWSTDANGIKTAFTYDSVGRSWKVIEDSAGERKTTEYGYDNRGQRIWEDVEGVRTYTRYDKDGRKVQIEQAGIATSYQYDANGKVTRQVEGEIKGGVLQEARISEYEYDELGNVSHERVRSGAKWAGTASSQTSSSIYNNAGQMLSKTNNSGATTYFVYNAQGRLQYQINPLNYVTEFVYDNAGKTVSQTLYAKAITLPEVMTHTEVARSLQPSQTADRATQYEYDKDGRLSLEINSQGYATSYAYDKNNRVVKTTRHYNPVVARDTWQANHASNRETQTVYNSQSQLWLSINEKGQVSEQRYDAQGRVVATIRYSGDFSNVSLSQLPAQLSKATHRQDTRVFDALGRLRFTQDGDGYIVEYQYNRQSQQIRKREFVDNIAARQVLDSIRTANPNASELEVFVKTTDKIRSDALTTANPNNLIQELNATQTKIDSLYVELATLEKGISDSTAANAELGFGIIETSDRLEALKVEVNSEIERYNRLRQVISDLDMRVSGYEVKLGINDPLKALGEKVAELATGETATVVIGGATDDTGFSIGNSSPEELVSSLQQRAATLKTKISDINSDISAQLSIVNSNKSLVTKATTTYHNAEAALNAAERAYNDAIASKGQAYYNAKATLDTAASNKAFALSNLNFAKEEVARYQLEVDANNKLLNTAKSNLASKSQLASNAFNRYKAEESKFNTANSQHQAALAQLSKAEADITKFQSALVSANNEVDYRSANRYRNEEVGGYTQAQIDASIANRNAVTNSLNSAHAAKSSAQSAVKAAEADIRAYTKTKNETNQAYSTALADKDSAQGLVNSYTSILKFANDTLATAKTDLSKAQTEYDHNVVSYNAAQVNFDKIKAANNVSSAEVDSARNTLADAEKAFLSAVVLLRDSETKQSNLKAQQALLTAEQSKISSDLNIANQATNAGEDFMLDKGESYLALATSNSAQAKKGIVENTGKVNAIKGKLDVLNQKVQQQQAKVAQQASVWQSSQQNHQSKLADLTSKQAQYAAEQQKVGNANNAVVQSQGVLNTRANAVKGAETQLTTETTNQKNATTTLATRQTQYNAALNNQQSAQATFNQRTNDVNYWNSQESQATIERNKLNAQIPQADRNIAYAQAYLNSAQHDLDYAVKNRHRAEEYGGGFSSAEISRRTTVRNSAAAALSNAQNARSSIINSRNWWQGKINTAVANKATANQNKTNAYNSLLAANAQHSAAKTNLNNASTALTTADIKLAQAKTSLANANKQLADAQTKLNSAKAHLDGVEKNAETVRQLMVKAQSDEANAKAHIISARAELDKAESGLKLARADLDGSLTSLGVAEKELETAIILHNDVNRYLRAARYYFTQAKSYTDASQQAAVEASQSLNHNLRSNTVSQDTDFVYNARGLLEKTFSPAVSYFKTNVNSGMTSSYGRLESTNQYDSLGNVVKITSAKGTHMESVQQFVHTVQGVQTKAIGLAGSEVMLDAQGRATININAEGGRRDRIYDAAGQLRFEIDELGHATEYRYNAFGQQESVIRYSKFARVGTGTISLAQMETFVKTAGSQRQIMYRYDQSGRQIESKHVADGTSLFDRNNFNRFGDELSQTVQYTSPTKNSNVTKLAQLFDSAGRLYATRDAENYVTLYEYNGYGELSGKTEYAERYTGTWAANSLNTWKAVASNQKDMRRETYEFDARGNRTLVTRHQVEYYENVNGKAVRKVANLHASSYYDLGGRVTLSLNEVGTRNVANHKAANDSVMNEYDAMGRLIRTWSPESEYLNSHLELLAGQNTARKTRKVVDIFYDAMGNQVATQQSSGQSSYQYFDAQGRLVGRRDAAGQFTAVEVDKMNRVIRESQQISVKDQLSYSHSAVTEYKYDATGRQTETWIHSDGKINKQKAVYNAYGEIERKYNNDVLQESYIYNGLGQVKQSTVKGVKHDFEYDWQGGVRKETIGGDRVVNREIDNLGRVLAERQGSSAAVTSQTFDRWGNVKTKTIAAQTTYYDYNSSNQLVKETAAPTAIAGTGQTKSAVTLRYYDAKGHQIATQTANGSWYYSQYDASGQKVKDTNSLGQSSLYFYDLAGNKIAVMNEKGQGEAYDYNARGQITHRSKYDAVNEQFDIFATFSYDQAGQRYKEEYHGQSGYQQWTRFGRAGQVLETLGQGVRRGFSYDNHGNKLTESWLDAKQHTASELDKVTSTYDSVGRLATQTTIDGITFKFVYDQYGQLKQKHSADGQHEINYTYYSNGLLKSQAVKGQKTENFVYDNAGRETARTLTQGDSSITTKTTYDAQGRIQSVSVSGVKGFGQTLENSTLTYGYDLMGNRVSITSQKGSAAAITDWYQYDSENRMVISKGARQSNGTIVAGKAGSSHIVYDALGRKHTETTYVAVDRNGHKPVVKQQTTYGYDRFNHLDQVVVKEYNGAKAYVTSIMTRENSLTGHARVQTDKTMHYHFANGLIKDGSKSKADITVTTMFEYTAGQLTRQGKSSGTEVNMAYHHSGQLAKQTVNDEGYQTVTDYQFSGWENYQKSKVTTTSNRSGYKPGTSTFNYNAFGHLTGVDSTTDSSDRSITTDFNRQIALQKADGKLTAQISVAGNQLGDLSAEKLNGDLISGSQGTPSAQPGAYTVQAGDTLNSIAQKVYGDSRYWFMLADANALSPDEPLTAGKSLVTPNMASNSYNGADSFKPYNESDVLGDITPQAIAPPPPSKSCNPIAMIVMAVVAVVVTVYTAGAAAGVIGSAMGATGTGVAGAATIGAAGTGVLGGAAVASSASAGLAAAAIGGAVGSAASQLVGMAFGVVDDFSWKQVALGGLAAGATAGFGATLGAGGGVFKAGQGASYNTLRLMGNGMVRSAANYTTNYMGSKALGMDASFSWSNLAASAAGSAVGAGMSANLPDSMRNMMGETLTGFAGAAASSALRGESFGDNAGAFMVDAFGNAVGNIISGQMMASEAAAIKRDTQDKINASLLFSDSGLPDKENNPFIVKSKPGSITASNNAVGEADYTLQEQVEIINKRFEDAGLTIPEGGPESIKLLIDIIDKTKGSENKSDYLTIAEANKLSPEEKAIRALRHEELNKDREFFDAILHDDKPVAIETEFTIAGNLPSFGFDLFGINFSTPSLEIGYSVSIAVDNDGGVAIAPSAFDFSKDMREMEKGISLDIGVLRGVGLKAEDLAYGIVVTGGPNADLFKGPLGTTASFDYEIGAAFIDNGPVGVRGYEFGLGYGGRKGKLGLDVTLQSSSNIYGKNQITFNGGVIAQAIWGISEIQVKATNEALYYGFDKALYEAAKFEFEKPSYPVNSSK</sequence>
<dbReference type="RefSeq" id="WP_233054795.1">
    <property type="nucleotide sequence ID" value="NZ_JAIMJA010000031.1"/>
</dbReference>
<dbReference type="SUPFAM" id="SSF57997">
    <property type="entry name" value="Tropomyosin"/>
    <property type="match status" value="1"/>
</dbReference>
<dbReference type="PANTHER" id="PTHR32305">
    <property type="match status" value="1"/>
</dbReference>
<keyword evidence="3" id="KW-1133">Transmembrane helix</keyword>
<evidence type="ECO:0000259" key="4">
    <source>
        <dbReference type="PROSITE" id="PS51782"/>
    </source>
</evidence>
<dbReference type="Pfam" id="PF05593">
    <property type="entry name" value="RHS_repeat"/>
    <property type="match status" value="3"/>
</dbReference>
<proteinExistence type="predicted"/>
<keyword evidence="1" id="KW-0677">Repeat</keyword>
<keyword evidence="3" id="KW-0812">Transmembrane</keyword>
<feature type="transmembrane region" description="Helical" evidence="3">
    <location>
        <begin position="4354"/>
        <end position="4374"/>
    </location>
</feature>
<dbReference type="InterPro" id="IPR036779">
    <property type="entry name" value="LysM_dom_sf"/>
</dbReference>
<dbReference type="PROSITE" id="PS52031">
    <property type="entry name" value="GG_LECTIN"/>
    <property type="match status" value="1"/>
</dbReference>
<dbReference type="InterPro" id="IPR039477">
    <property type="entry name" value="ILEI/PANDER_dom"/>
</dbReference>
<feature type="transmembrane region" description="Helical" evidence="3">
    <location>
        <begin position="4318"/>
        <end position="4342"/>
    </location>
</feature>
<dbReference type="InterPro" id="IPR050708">
    <property type="entry name" value="T6SS_VgrG/RHS"/>
</dbReference>
<evidence type="ECO:0000313" key="6">
    <source>
        <dbReference type="Proteomes" id="UP001201273"/>
    </source>
</evidence>
<feature type="coiled-coil region" evidence="2">
    <location>
        <begin position="2795"/>
        <end position="2836"/>
    </location>
</feature>
<dbReference type="PANTHER" id="PTHR32305:SF15">
    <property type="entry name" value="PROTEIN RHSA-RELATED"/>
    <property type="match status" value="1"/>
</dbReference>
<accession>A0ABS8WI54</accession>
<feature type="transmembrane region" description="Helical" evidence="3">
    <location>
        <begin position="4291"/>
        <end position="4312"/>
    </location>
</feature>
<dbReference type="CDD" id="cd00118">
    <property type="entry name" value="LysM"/>
    <property type="match status" value="1"/>
</dbReference>
<name>A0ABS8WI54_9GAMM</name>
<feature type="coiled-coil region" evidence="2">
    <location>
        <begin position="2345"/>
        <end position="2407"/>
    </location>
</feature>